<feature type="domain" description="AB hydrolase-1" evidence="2">
    <location>
        <begin position="23"/>
        <end position="147"/>
    </location>
</feature>
<dbReference type="InterPro" id="IPR000073">
    <property type="entry name" value="AB_hydrolase_1"/>
</dbReference>
<dbReference type="RefSeq" id="WP_189649565.1">
    <property type="nucleotide sequence ID" value="NZ_BMRC01000010.1"/>
</dbReference>
<comment type="caution">
    <text evidence="3">The sequence shown here is derived from an EMBL/GenBank/DDBJ whole genome shotgun (WGS) entry which is preliminary data.</text>
</comment>
<dbReference type="InterPro" id="IPR029058">
    <property type="entry name" value="AB_hydrolase_fold"/>
</dbReference>
<dbReference type="EMBL" id="JBHMEI010000030">
    <property type="protein sequence ID" value="MFB9205635.1"/>
    <property type="molecule type" value="Genomic_DNA"/>
</dbReference>
<keyword evidence="3" id="KW-0378">Hydrolase</keyword>
<keyword evidence="4" id="KW-1185">Reference proteome</keyword>
<feature type="region of interest" description="Disordered" evidence="1">
    <location>
        <begin position="161"/>
        <end position="180"/>
    </location>
</feature>
<dbReference type="Gene3D" id="3.40.50.1820">
    <property type="entry name" value="alpha/beta hydrolase"/>
    <property type="match status" value="1"/>
</dbReference>
<sequence length="268" mass="27963">MSTTHILDIPGGRLSYHVRGSGPLLLLVGAPMNAAFFAPLAEELAGEYTVVTHDPRGVSGSTLDDPGQDSTPALRAEDALALIDALGAESADVVGSSGGAVTGLALVARHPTRVRTLVAHEPPLLELLPDVAERRAEVDDIIETFRREGPGAAFGKFMATAGYEPGEDDSPPPPSESPEQDLADATHFFLHELRGTTRHVPDVAALKAGPARVVVGIGAESSGLLTARTSKALADLLGAPTVEFPGEHGGFVDHPKEFADVLREVLAR</sequence>
<dbReference type="Proteomes" id="UP001589647">
    <property type="component" value="Unassembled WGS sequence"/>
</dbReference>
<accession>A0ABV5IM68</accession>
<dbReference type="PANTHER" id="PTHR43433:SF5">
    <property type="entry name" value="AB HYDROLASE-1 DOMAIN-CONTAINING PROTEIN"/>
    <property type="match status" value="1"/>
</dbReference>
<evidence type="ECO:0000259" key="2">
    <source>
        <dbReference type="Pfam" id="PF00561"/>
    </source>
</evidence>
<dbReference type="InterPro" id="IPR050471">
    <property type="entry name" value="AB_hydrolase"/>
</dbReference>
<evidence type="ECO:0000313" key="3">
    <source>
        <dbReference type="EMBL" id="MFB9205635.1"/>
    </source>
</evidence>
<dbReference type="GO" id="GO:0016787">
    <property type="term" value="F:hydrolase activity"/>
    <property type="evidence" value="ECO:0007669"/>
    <property type="project" value="UniProtKB-KW"/>
</dbReference>
<name>A0ABV5IM68_9ACTN</name>
<protein>
    <submittedName>
        <fullName evidence="3">Alpha/beta fold hydrolase</fullName>
    </submittedName>
</protein>
<evidence type="ECO:0000313" key="4">
    <source>
        <dbReference type="Proteomes" id="UP001589647"/>
    </source>
</evidence>
<dbReference type="Pfam" id="PF00561">
    <property type="entry name" value="Abhydrolase_1"/>
    <property type="match status" value="1"/>
</dbReference>
<evidence type="ECO:0000256" key="1">
    <source>
        <dbReference type="SAM" id="MobiDB-lite"/>
    </source>
</evidence>
<organism evidence="3 4">
    <name type="scientific">Nonomuraea spiralis</name>
    <dbReference type="NCBI Taxonomy" id="46182"/>
    <lineage>
        <taxon>Bacteria</taxon>
        <taxon>Bacillati</taxon>
        <taxon>Actinomycetota</taxon>
        <taxon>Actinomycetes</taxon>
        <taxon>Streptosporangiales</taxon>
        <taxon>Streptosporangiaceae</taxon>
        <taxon>Nonomuraea</taxon>
    </lineage>
</organism>
<dbReference type="SUPFAM" id="SSF53474">
    <property type="entry name" value="alpha/beta-Hydrolases"/>
    <property type="match status" value="1"/>
</dbReference>
<dbReference type="PANTHER" id="PTHR43433">
    <property type="entry name" value="HYDROLASE, ALPHA/BETA FOLD FAMILY PROTEIN"/>
    <property type="match status" value="1"/>
</dbReference>
<proteinExistence type="predicted"/>
<gene>
    <name evidence="3" type="ORF">ACFFV7_30880</name>
</gene>
<reference evidence="3 4" key="1">
    <citation type="submission" date="2024-09" db="EMBL/GenBank/DDBJ databases">
        <authorList>
            <person name="Sun Q."/>
            <person name="Mori K."/>
        </authorList>
    </citation>
    <scope>NUCLEOTIDE SEQUENCE [LARGE SCALE GENOMIC DNA]</scope>
    <source>
        <strain evidence="3 4">CCM 3426</strain>
    </source>
</reference>